<gene>
    <name evidence="2" type="ORF">GA0070614_4075</name>
</gene>
<dbReference type="EMBL" id="LT607753">
    <property type="protein sequence ID" value="SCG66259.1"/>
    <property type="molecule type" value="Genomic_DNA"/>
</dbReference>
<sequence length="138" mass="14512">MLAGLCLAVLPGLCLAVLPGLCLAVLPGLCLAVLPDDADLTARRRRVTPFGGERRSPPHDTTKAPVTRTGAFVVPVDQPVLRMPAAMPFTVVSSARSRAVPSLGARRPPGAVATARPAAPESRYCRSSATWRWCSGSR</sequence>
<proteinExistence type="predicted"/>
<dbReference type="AlphaFoldDB" id="A0A1C5J7V1"/>
<protein>
    <submittedName>
        <fullName evidence="2">Uncharacterized protein</fullName>
    </submittedName>
</protein>
<feature type="compositionally biased region" description="Basic and acidic residues" evidence="1">
    <location>
        <begin position="52"/>
        <end position="62"/>
    </location>
</feature>
<accession>A0A1C5J7V1</accession>
<dbReference type="Proteomes" id="UP000198215">
    <property type="component" value="Chromosome I"/>
</dbReference>
<keyword evidence="3" id="KW-1185">Reference proteome</keyword>
<evidence type="ECO:0000313" key="3">
    <source>
        <dbReference type="Proteomes" id="UP000198215"/>
    </source>
</evidence>
<name>A0A1C5J7V1_9ACTN</name>
<evidence type="ECO:0000313" key="2">
    <source>
        <dbReference type="EMBL" id="SCG66259.1"/>
    </source>
</evidence>
<feature type="region of interest" description="Disordered" evidence="1">
    <location>
        <begin position="47"/>
        <end position="67"/>
    </location>
</feature>
<evidence type="ECO:0000256" key="1">
    <source>
        <dbReference type="SAM" id="MobiDB-lite"/>
    </source>
</evidence>
<reference evidence="3" key="1">
    <citation type="submission" date="2016-06" db="EMBL/GenBank/DDBJ databases">
        <authorList>
            <person name="Varghese N."/>
            <person name="Submissions Spin"/>
        </authorList>
    </citation>
    <scope>NUCLEOTIDE SEQUENCE [LARGE SCALE GENOMIC DNA]</scope>
    <source>
        <strain evidence="3">DSM 45161</strain>
    </source>
</reference>
<organism evidence="2 3">
    <name type="scientific">Micromonospora coxensis</name>
    <dbReference type="NCBI Taxonomy" id="356852"/>
    <lineage>
        <taxon>Bacteria</taxon>
        <taxon>Bacillati</taxon>
        <taxon>Actinomycetota</taxon>
        <taxon>Actinomycetes</taxon>
        <taxon>Micromonosporales</taxon>
        <taxon>Micromonosporaceae</taxon>
        <taxon>Micromonospora</taxon>
    </lineage>
</organism>